<dbReference type="InterPro" id="IPR050208">
    <property type="entry name" value="MHC_class-I_related"/>
</dbReference>
<evidence type="ECO:0000256" key="5">
    <source>
        <dbReference type="ARBA" id="ARBA00023157"/>
    </source>
</evidence>
<dbReference type="EMBL" id="AGCU01119253">
    <property type="status" value="NOT_ANNOTATED_CDS"/>
    <property type="molecule type" value="Genomic_DNA"/>
</dbReference>
<dbReference type="Ensembl" id="ENSPSIT00000005117.1">
    <property type="protein sequence ID" value="ENSPSIP00000005088.1"/>
    <property type="gene ID" value="ENSPSIG00000004748.1"/>
</dbReference>
<dbReference type="InterPro" id="IPR007110">
    <property type="entry name" value="Ig-like_dom"/>
</dbReference>
<accession>K7FAM8</accession>
<dbReference type="EMBL" id="AGCU01119255">
    <property type="status" value="NOT_ANNOTATED_CDS"/>
    <property type="molecule type" value="Genomic_DNA"/>
</dbReference>
<proteinExistence type="predicted"/>
<reference evidence="8" key="4">
    <citation type="submission" date="2025-09" db="UniProtKB">
        <authorList>
            <consortium name="Ensembl"/>
        </authorList>
    </citation>
    <scope>IDENTIFICATION</scope>
</reference>
<dbReference type="SUPFAM" id="SSF54452">
    <property type="entry name" value="MHC antigen-recognition domain"/>
    <property type="match status" value="1"/>
</dbReference>
<keyword evidence="9" id="KW-1185">Reference proteome</keyword>
<dbReference type="Proteomes" id="UP000007267">
    <property type="component" value="Unassembled WGS sequence"/>
</dbReference>
<sequence length="262" mass="29470">MVTGVTYENGTYQYAMDIRLDGVRIGRYSSDTREVTPMLPWLGRALGSKYLQERTKEFQAHEQRLKEMIGWCMQQDSQRGGIHTGQVHIHCSLSDQAPVAPRFQFAYDGQDLISFDNQTGTWVADVPVASQLKQIWEKESTWTQYVQFFMRDDCLQTLRSLVQLRQWVLLSPVLPEVSVSLRDAPHGPVTLSCRASGFHPRPIHLSWVRDGGDVLAETSSSGILPLADGTYHTQSSLEIGPRPDGPRYACRVEHSSLPAPAL</sequence>
<reference evidence="8" key="3">
    <citation type="submission" date="2025-08" db="UniProtKB">
        <authorList>
            <consortium name="Ensembl"/>
        </authorList>
    </citation>
    <scope>IDENTIFICATION</scope>
</reference>
<dbReference type="PROSITE" id="PS00290">
    <property type="entry name" value="IG_MHC"/>
    <property type="match status" value="1"/>
</dbReference>
<dbReference type="InterPro" id="IPR013783">
    <property type="entry name" value="Ig-like_fold"/>
</dbReference>
<evidence type="ECO:0000256" key="1">
    <source>
        <dbReference type="ARBA" id="ARBA00004236"/>
    </source>
</evidence>
<dbReference type="STRING" id="13735.ENSPSIP00000005088"/>
<comment type="subcellular location">
    <subcellularLocation>
        <location evidence="1">Cell membrane</location>
    </subcellularLocation>
</comment>
<dbReference type="Pfam" id="PF07654">
    <property type="entry name" value="C1-set"/>
    <property type="match status" value="1"/>
</dbReference>
<dbReference type="Gene3D" id="3.30.500.10">
    <property type="entry name" value="MHC class I-like antigen recognition-like"/>
    <property type="match status" value="1"/>
</dbReference>
<dbReference type="InterPro" id="IPR011161">
    <property type="entry name" value="MHC_I-like_Ag-recog"/>
</dbReference>
<dbReference type="GeneTree" id="ENSGT01120000271825"/>
<keyword evidence="3" id="KW-0732">Signal</keyword>
<dbReference type="EMBL" id="AGCU01119251">
    <property type="status" value="NOT_ANNOTATED_CDS"/>
    <property type="molecule type" value="Genomic_DNA"/>
</dbReference>
<dbReference type="FunFam" id="3.30.500.10:FF:000003">
    <property type="entry name" value="IgG receptor FcRn large subunit p51"/>
    <property type="match status" value="1"/>
</dbReference>
<dbReference type="EMBL" id="AGCU01119250">
    <property type="status" value="NOT_ANNOTATED_CDS"/>
    <property type="molecule type" value="Genomic_DNA"/>
</dbReference>
<evidence type="ECO:0000256" key="6">
    <source>
        <dbReference type="ARBA" id="ARBA00023180"/>
    </source>
</evidence>
<dbReference type="InterPro" id="IPR036179">
    <property type="entry name" value="Ig-like_dom_sf"/>
</dbReference>
<dbReference type="HOGENOM" id="CLU_047501_0_1_1"/>
<feature type="domain" description="Ig-like" evidence="7">
    <location>
        <begin position="175"/>
        <end position="262"/>
    </location>
</feature>
<dbReference type="InterPro" id="IPR037055">
    <property type="entry name" value="MHC_I-like_Ag-recog_sf"/>
</dbReference>
<name>K7FAM8_PELSI</name>
<organism evidence="8 9">
    <name type="scientific">Pelodiscus sinensis</name>
    <name type="common">Chinese softshell turtle</name>
    <name type="synonym">Trionyx sinensis</name>
    <dbReference type="NCBI Taxonomy" id="13735"/>
    <lineage>
        <taxon>Eukaryota</taxon>
        <taxon>Metazoa</taxon>
        <taxon>Chordata</taxon>
        <taxon>Craniata</taxon>
        <taxon>Vertebrata</taxon>
        <taxon>Euteleostomi</taxon>
        <taxon>Archelosauria</taxon>
        <taxon>Testudinata</taxon>
        <taxon>Testudines</taxon>
        <taxon>Cryptodira</taxon>
        <taxon>Trionychia</taxon>
        <taxon>Trionychidae</taxon>
        <taxon>Pelodiscus</taxon>
    </lineage>
</organism>
<dbReference type="InterPro" id="IPR003597">
    <property type="entry name" value="Ig_C1-set"/>
</dbReference>
<keyword evidence="2" id="KW-1003">Cell membrane</keyword>
<dbReference type="InterPro" id="IPR011162">
    <property type="entry name" value="MHC_I/II-like_Ag-recog"/>
</dbReference>
<dbReference type="GO" id="GO:0009897">
    <property type="term" value="C:external side of plasma membrane"/>
    <property type="evidence" value="ECO:0007669"/>
    <property type="project" value="TreeGrafter"/>
</dbReference>
<keyword evidence="5" id="KW-1015">Disulfide bond</keyword>
<reference evidence="9" key="2">
    <citation type="journal article" date="2013" name="Nat. Genet.">
        <title>The draft genomes of soft-shell turtle and green sea turtle yield insights into the development and evolution of the turtle-specific body plan.</title>
        <authorList>
            <person name="Wang Z."/>
            <person name="Pascual-Anaya J."/>
            <person name="Zadissa A."/>
            <person name="Li W."/>
            <person name="Niimura Y."/>
            <person name="Huang Z."/>
            <person name="Li C."/>
            <person name="White S."/>
            <person name="Xiong Z."/>
            <person name="Fang D."/>
            <person name="Wang B."/>
            <person name="Ming Y."/>
            <person name="Chen Y."/>
            <person name="Zheng Y."/>
            <person name="Kuraku S."/>
            <person name="Pignatelli M."/>
            <person name="Herrero J."/>
            <person name="Beal K."/>
            <person name="Nozawa M."/>
            <person name="Li Q."/>
            <person name="Wang J."/>
            <person name="Zhang H."/>
            <person name="Yu L."/>
            <person name="Shigenobu S."/>
            <person name="Wang J."/>
            <person name="Liu J."/>
            <person name="Flicek P."/>
            <person name="Searle S."/>
            <person name="Wang J."/>
            <person name="Kuratani S."/>
            <person name="Yin Y."/>
            <person name="Aken B."/>
            <person name="Zhang G."/>
            <person name="Irie N."/>
        </authorList>
    </citation>
    <scope>NUCLEOTIDE SEQUENCE [LARGE SCALE GENOMIC DNA]</scope>
    <source>
        <strain evidence="9">Daiwa-1</strain>
    </source>
</reference>
<dbReference type="Pfam" id="PF00129">
    <property type="entry name" value="MHC_I"/>
    <property type="match status" value="1"/>
</dbReference>
<dbReference type="Gene3D" id="2.60.40.10">
    <property type="entry name" value="Immunoglobulins"/>
    <property type="match status" value="1"/>
</dbReference>
<reference evidence="9" key="1">
    <citation type="submission" date="2011-10" db="EMBL/GenBank/DDBJ databases">
        <authorList>
            <consortium name="Soft-shell Turtle Genome Consortium"/>
        </authorList>
    </citation>
    <scope>NUCLEOTIDE SEQUENCE [LARGE SCALE GENOMIC DNA]</scope>
    <source>
        <strain evidence="9">Daiwa-1</strain>
    </source>
</reference>
<keyword evidence="6" id="KW-0325">Glycoprotein</keyword>
<evidence type="ECO:0000313" key="8">
    <source>
        <dbReference type="Ensembl" id="ENSPSIP00000005088.1"/>
    </source>
</evidence>
<evidence type="ECO:0000313" key="9">
    <source>
        <dbReference type="Proteomes" id="UP000007267"/>
    </source>
</evidence>
<dbReference type="GO" id="GO:0006955">
    <property type="term" value="P:immune response"/>
    <property type="evidence" value="ECO:0007669"/>
    <property type="project" value="TreeGrafter"/>
</dbReference>
<dbReference type="AlphaFoldDB" id="K7FAM8"/>
<dbReference type="EMBL" id="AGCU01119254">
    <property type="status" value="NOT_ANNOTATED_CDS"/>
    <property type="molecule type" value="Genomic_DNA"/>
</dbReference>
<dbReference type="SMART" id="SM00407">
    <property type="entry name" value="IGc1"/>
    <property type="match status" value="1"/>
</dbReference>
<dbReference type="OMA" id="MRENVPP"/>
<evidence type="ECO:0000259" key="7">
    <source>
        <dbReference type="PROSITE" id="PS50835"/>
    </source>
</evidence>
<dbReference type="SUPFAM" id="SSF48726">
    <property type="entry name" value="Immunoglobulin"/>
    <property type="match status" value="1"/>
</dbReference>
<evidence type="ECO:0000256" key="2">
    <source>
        <dbReference type="ARBA" id="ARBA00022475"/>
    </source>
</evidence>
<dbReference type="GO" id="GO:0005615">
    <property type="term" value="C:extracellular space"/>
    <property type="evidence" value="ECO:0007669"/>
    <property type="project" value="TreeGrafter"/>
</dbReference>
<dbReference type="PANTHER" id="PTHR16675:SF67">
    <property type="entry name" value="IG-LIKE DOMAIN-CONTAINING PROTEIN"/>
    <property type="match status" value="1"/>
</dbReference>
<dbReference type="PROSITE" id="PS50835">
    <property type="entry name" value="IG_LIKE"/>
    <property type="match status" value="1"/>
</dbReference>
<evidence type="ECO:0000256" key="3">
    <source>
        <dbReference type="ARBA" id="ARBA00022729"/>
    </source>
</evidence>
<dbReference type="InterPro" id="IPR003006">
    <property type="entry name" value="Ig/MHC_CS"/>
</dbReference>
<dbReference type="PANTHER" id="PTHR16675">
    <property type="entry name" value="MHC CLASS I-RELATED"/>
    <property type="match status" value="1"/>
</dbReference>
<protein>
    <submittedName>
        <fullName evidence="8">Class I histocompatibility antigen, F10 alpha chain-like</fullName>
    </submittedName>
</protein>
<evidence type="ECO:0000256" key="4">
    <source>
        <dbReference type="ARBA" id="ARBA00023136"/>
    </source>
</evidence>
<dbReference type="EMBL" id="AGCU01119252">
    <property type="status" value="NOT_ANNOTATED_CDS"/>
    <property type="molecule type" value="Genomic_DNA"/>
</dbReference>
<dbReference type="eggNOG" id="ENOG502SMNW">
    <property type="taxonomic scope" value="Eukaryota"/>
</dbReference>
<keyword evidence="4" id="KW-0472">Membrane</keyword>